<accession>A0A0P9WQD3</accession>
<proteinExistence type="predicted"/>
<dbReference type="PATRIC" id="fig|86176.4.peg.1200"/>
<organism evidence="1 2">
    <name type="scientific">Pseudomonas meliae</name>
    <dbReference type="NCBI Taxonomy" id="86176"/>
    <lineage>
        <taxon>Bacteria</taxon>
        <taxon>Pseudomonadati</taxon>
        <taxon>Pseudomonadota</taxon>
        <taxon>Gammaproteobacteria</taxon>
        <taxon>Pseudomonadales</taxon>
        <taxon>Pseudomonadaceae</taxon>
        <taxon>Pseudomonas</taxon>
    </lineage>
</organism>
<dbReference type="EMBL" id="LJQT01000304">
    <property type="protein sequence ID" value="KPX86273.1"/>
    <property type="molecule type" value="Genomic_DNA"/>
</dbReference>
<evidence type="ECO:0000313" key="1">
    <source>
        <dbReference type="EMBL" id="KPX86273.1"/>
    </source>
</evidence>
<dbReference type="AlphaFoldDB" id="A0A0P9WQD3"/>
<keyword evidence="1" id="KW-0675">Receptor</keyword>
<reference evidence="1 2" key="1">
    <citation type="submission" date="2015-09" db="EMBL/GenBank/DDBJ databases">
        <title>Genome announcement of multiple Pseudomonas syringae strains.</title>
        <authorList>
            <person name="Thakur S."/>
            <person name="Wang P.W."/>
            <person name="Gong Y."/>
            <person name="Weir B.S."/>
            <person name="Guttman D.S."/>
        </authorList>
    </citation>
    <scope>NUCLEOTIDE SEQUENCE [LARGE SCALE GENOMIC DNA]</scope>
    <source>
        <strain evidence="1 2">ICMP6289</strain>
    </source>
</reference>
<gene>
    <name evidence="1" type="ORF">ALO64_01103</name>
</gene>
<name>A0A0P9WQD3_9PSED</name>
<evidence type="ECO:0000313" key="2">
    <source>
        <dbReference type="Proteomes" id="UP000050455"/>
    </source>
</evidence>
<protein>
    <submittedName>
        <fullName evidence="1">TonB-dependent siderophore receptor</fullName>
    </submittedName>
</protein>
<sequence>MSSRRIASLAGLAIGVFGNTGYAEEHPQTIELKAST</sequence>
<keyword evidence="2" id="KW-1185">Reference proteome</keyword>
<dbReference type="Proteomes" id="UP000050455">
    <property type="component" value="Unassembled WGS sequence"/>
</dbReference>
<comment type="caution">
    <text evidence="1">The sequence shown here is derived from an EMBL/GenBank/DDBJ whole genome shotgun (WGS) entry which is preliminary data.</text>
</comment>